<keyword evidence="2" id="KW-1185">Reference proteome</keyword>
<protein>
    <submittedName>
        <fullName evidence="1">Uncharacterized protein</fullName>
    </submittedName>
</protein>
<organism evidence="1 2">
    <name type="scientific">Dubosiella muris</name>
    <dbReference type="NCBI Taxonomy" id="3038133"/>
    <lineage>
        <taxon>Bacteria</taxon>
        <taxon>Bacillati</taxon>
        <taxon>Bacillota</taxon>
        <taxon>Erysipelotrichia</taxon>
        <taxon>Erysipelotrichales</taxon>
        <taxon>Erysipelotrichaceae</taxon>
        <taxon>Dubosiella</taxon>
    </lineage>
</organism>
<gene>
    <name evidence="1" type="ORF">E5336_10420</name>
</gene>
<evidence type="ECO:0000313" key="2">
    <source>
        <dbReference type="Proteomes" id="UP000308836"/>
    </source>
</evidence>
<evidence type="ECO:0000313" key="1">
    <source>
        <dbReference type="EMBL" id="TGY65035.1"/>
    </source>
</evidence>
<sequence>MEELLHYSALIFDFCQEETDSFETLCHDIDVFAGDPACAQIVVSCLRDWQLRLSLDPKPKTMLVRMADHPYAALINGLKAVSEENVLVVGLAEPIRLESKDAVLDALTRYPAIHAHAGLQGFDTRLLMFCLQHAVEQNISIDSYSQAVSACGDTPILTL</sequence>
<comment type="caution">
    <text evidence="1">The sequence shown here is derived from an EMBL/GenBank/DDBJ whole genome shotgun (WGS) entry which is preliminary data.</text>
</comment>
<dbReference type="EMBL" id="SRYG01000024">
    <property type="protein sequence ID" value="TGY65035.1"/>
    <property type="molecule type" value="Genomic_DNA"/>
</dbReference>
<name>A0AC61R4V8_9FIRM</name>
<dbReference type="Proteomes" id="UP000308836">
    <property type="component" value="Unassembled WGS sequence"/>
</dbReference>
<reference evidence="1" key="1">
    <citation type="submission" date="2019-04" db="EMBL/GenBank/DDBJ databases">
        <title>Microbes associate with the intestines of laboratory mice.</title>
        <authorList>
            <person name="Navarre W."/>
            <person name="Wong E."/>
            <person name="Huang K."/>
            <person name="Tropini C."/>
            <person name="Ng K."/>
            <person name="Yu B."/>
        </authorList>
    </citation>
    <scope>NUCLEOTIDE SEQUENCE</scope>
    <source>
        <strain evidence="1">NM09_H32</strain>
    </source>
</reference>
<proteinExistence type="predicted"/>
<accession>A0AC61R4V8</accession>